<evidence type="ECO:0000313" key="2">
    <source>
        <dbReference type="EMBL" id="SET53740.1"/>
    </source>
</evidence>
<dbReference type="AlphaFoldDB" id="A0A1I0F8F8"/>
<dbReference type="Proteomes" id="UP000199800">
    <property type="component" value="Unassembled WGS sequence"/>
</dbReference>
<keyword evidence="1" id="KW-0051">Antiviral defense</keyword>
<dbReference type="STRING" id="29364.SAMN04487772_12831"/>
<sequence>MRALRIVLEQASANYRKEETMLNKMTYPLPPVSTVIGALHAACGYTEYHEMDISIQGKYGVMTREPYTDYCFLNSTMDDRGILVKMKNAALLSTAYDKVASAKKSMGNSFRNEITIQVHNRQLLGEYQALKEVSDQIKEFKSGKMAAVLAMVKTRKATLAKKKKRLVKGSEKYQRIEAREKEIKAREKKLKDGVKSYEQEHYTKPISQFRSLTTSLKFYEVLHEIKLVLHIRAEEQTLQDIYEHIYELKAIGRSEDFVNVKEVSFVELSQETDYFENPYAAYIALKHIREEKVYTKADDSRVITGTKYYLNKNYDTEKAKTGVREFCKVPVIYTSEHSIYETAEDLFVDELEGQKLIVNFL</sequence>
<dbReference type="NCBIfam" id="TIGR02593">
    <property type="entry name" value="CRISPR_cas5"/>
    <property type="match status" value="1"/>
</dbReference>
<evidence type="ECO:0000256" key="1">
    <source>
        <dbReference type="ARBA" id="ARBA00023118"/>
    </source>
</evidence>
<protein>
    <submittedName>
        <fullName evidence="2">CRISPR-associated protein Cas5t</fullName>
    </submittedName>
</protein>
<proteinExistence type="predicted"/>
<dbReference type="InterPro" id="IPR013422">
    <property type="entry name" value="CRISPR-assoc_prot_Cas5_N"/>
</dbReference>
<dbReference type="OrthoDB" id="9782505at2"/>
<dbReference type="GO" id="GO:0051607">
    <property type="term" value="P:defense response to virus"/>
    <property type="evidence" value="ECO:0007669"/>
    <property type="project" value="UniProtKB-KW"/>
</dbReference>
<accession>A0A1I0F8F8</accession>
<gene>
    <name evidence="2" type="ORF">SAMN04487772_12831</name>
</gene>
<organism evidence="2 3">
    <name type="scientific">[Clostridium] polysaccharolyticum</name>
    <dbReference type="NCBI Taxonomy" id="29364"/>
    <lineage>
        <taxon>Bacteria</taxon>
        <taxon>Bacillati</taxon>
        <taxon>Bacillota</taxon>
        <taxon>Clostridia</taxon>
        <taxon>Lachnospirales</taxon>
        <taxon>Lachnospiraceae</taxon>
    </lineage>
</organism>
<reference evidence="2 3" key="1">
    <citation type="submission" date="2016-10" db="EMBL/GenBank/DDBJ databases">
        <authorList>
            <person name="de Groot N.N."/>
        </authorList>
    </citation>
    <scope>NUCLEOTIDE SEQUENCE [LARGE SCALE GENOMIC DNA]</scope>
    <source>
        <strain evidence="2 3">DSM 1801</strain>
    </source>
</reference>
<dbReference type="EMBL" id="FOHN01000028">
    <property type="protein sequence ID" value="SET53740.1"/>
    <property type="molecule type" value="Genomic_DNA"/>
</dbReference>
<name>A0A1I0F8F8_9FIRM</name>
<evidence type="ECO:0000313" key="3">
    <source>
        <dbReference type="Proteomes" id="UP000199800"/>
    </source>
</evidence>
<keyword evidence="3" id="KW-1185">Reference proteome</keyword>
<dbReference type="RefSeq" id="WP_092478747.1">
    <property type="nucleotide sequence ID" value="NZ_FOHN01000028.1"/>
</dbReference>